<protein>
    <recommendedName>
        <fullName evidence="3 10">4-diphosphocytidyl-2-C-methyl-D-erythritol kinase</fullName>
        <shortName evidence="10">CMK</shortName>
        <ecNumber evidence="2 10">2.7.1.148</ecNumber>
    </recommendedName>
    <alternativeName>
        <fullName evidence="9 10">4-(cytidine-5'-diphospho)-2-C-methyl-D-erythritol kinase</fullName>
    </alternativeName>
</protein>
<feature type="active site" evidence="10">
    <location>
        <position position="139"/>
    </location>
</feature>
<dbReference type="EMBL" id="CP002102">
    <property type="protein sequence ID" value="ADL02081.1"/>
    <property type="molecule type" value="Genomic_DNA"/>
</dbReference>
<dbReference type="RefSeq" id="WP_013270182.1">
    <property type="nucleotide sequence ID" value="NC_014375.1"/>
</dbReference>
<dbReference type="InParanoid" id="D9QMS5"/>
<dbReference type="InterPro" id="IPR014721">
    <property type="entry name" value="Ribsml_uS5_D2-typ_fold_subgr"/>
</dbReference>
<dbReference type="PANTHER" id="PTHR43527">
    <property type="entry name" value="4-DIPHOSPHOCYTIDYL-2-C-METHYL-D-ERYTHRITOL KINASE, CHLOROPLASTIC"/>
    <property type="match status" value="1"/>
</dbReference>
<dbReference type="AlphaFoldDB" id="D9QMS5"/>
<dbReference type="OrthoDB" id="9809438at2"/>
<gene>
    <name evidence="10" type="primary">ispE</name>
    <name evidence="13" type="ordered locus">Bresu_2774</name>
</gene>
<evidence type="ECO:0000313" key="14">
    <source>
        <dbReference type="Proteomes" id="UP000002696"/>
    </source>
</evidence>
<dbReference type="PIRSF" id="PIRSF010376">
    <property type="entry name" value="IspE"/>
    <property type="match status" value="1"/>
</dbReference>
<evidence type="ECO:0000256" key="1">
    <source>
        <dbReference type="ARBA" id="ARBA00009684"/>
    </source>
</evidence>
<feature type="domain" description="GHMP kinase C-terminal" evidence="12">
    <location>
        <begin position="217"/>
        <end position="273"/>
    </location>
</feature>
<evidence type="ECO:0000256" key="5">
    <source>
        <dbReference type="ARBA" id="ARBA00022741"/>
    </source>
</evidence>
<dbReference type="NCBIfam" id="NF011202">
    <property type="entry name" value="PRK14608.1"/>
    <property type="match status" value="1"/>
</dbReference>
<dbReference type="eggNOG" id="COG1947">
    <property type="taxonomic scope" value="Bacteria"/>
</dbReference>
<dbReference type="SUPFAM" id="SSF54211">
    <property type="entry name" value="Ribosomal protein S5 domain 2-like"/>
    <property type="match status" value="1"/>
</dbReference>
<dbReference type="Pfam" id="PF00288">
    <property type="entry name" value="GHMP_kinases_N"/>
    <property type="match status" value="1"/>
</dbReference>
<dbReference type="KEGG" id="bsb:Bresu_2774"/>
<evidence type="ECO:0000256" key="4">
    <source>
        <dbReference type="ARBA" id="ARBA00022679"/>
    </source>
</evidence>
<sequence>MATLSRLAPAKVNLFLHVGAVRPDGYHPLSSLVAFADVGDLVTVEPADRLSLTVTGPFAGALDGQGDNLILKALRALAADRGLSDLPLHVTLDKRLPIAAGLGGGSSDAGAALRLADEALGFGLSEDALEDLSRIVGADGPMCLRARSAWAEGLGEVLVEAPDLPSLHAVLYNPGRPSPTGAVYRAYDADPSGNALRPAPPPDWTLDGVIPWLGATRNDLEPPAVRLEPAIAAALEAMTRQPDVRFVRMSGSGATVFGLFDTAGQAASAAVNLHSNNGSSWAVATLLGGNTVVS</sequence>
<evidence type="ECO:0000256" key="6">
    <source>
        <dbReference type="ARBA" id="ARBA00022777"/>
    </source>
</evidence>
<dbReference type="GO" id="GO:0005524">
    <property type="term" value="F:ATP binding"/>
    <property type="evidence" value="ECO:0007669"/>
    <property type="project" value="UniProtKB-UniRule"/>
</dbReference>
<evidence type="ECO:0000256" key="8">
    <source>
        <dbReference type="ARBA" id="ARBA00023229"/>
    </source>
</evidence>
<evidence type="ECO:0000256" key="2">
    <source>
        <dbReference type="ARBA" id="ARBA00012052"/>
    </source>
</evidence>
<keyword evidence="6 10" id="KW-0418">Kinase</keyword>
<dbReference type="InterPro" id="IPR020568">
    <property type="entry name" value="Ribosomal_Su5_D2-typ_SF"/>
</dbReference>
<keyword evidence="5 10" id="KW-0547">Nucleotide-binding</keyword>
<feature type="domain" description="GHMP kinase N-terminal" evidence="11">
    <location>
        <begin position="68"/>
        <end position="138"/>
    </location>
</feature>
<dbReference type="UniPathway" id="UPA00056">
    <property type="reaction ID" value="UER00094"/>
</dbReference>
<evidence type="ECO:0000256" key="7">
    <source>
        <dbReference type="ARBA" id="ARBA00022840"/>
    </source>
</evidence>
<dbReference type="NCBIfam" id="TIGR00154">
    <property type="entry name" value="ispE"/>
    <property type="match status" value="1"/>
</dbReference>
<dbReference type="PANTHER" id="PTHR43527:SF2">
    <property type="entry name" value="4-DIPHOSPHOCYTIDYL-2-C-METHYL-D-ERYTHRITOL KINASE, CHLOROPLASTIC"/>
    <property type="match status" value="1"/>
</dbReference>
<comment type="catalytic activity">
    <reaction evidence="10">
        <text>4-CDP-2-C-methyl-D-erythritol + ATP = 4-CDP-2-C-methyl-D-erythritol 2-phosphate + ADP + H(+)</text>
        <dbReference type="Rhea" id="RHEA:18437"/>
        <dbReference type="ChEBI" id="CHEBI:15378"/>
        <dbReference type="ChEBI" id="CHEBI:30616"/>
        <dbReference type="ChEBI" id="CHEBI:57823"/>
        <dbReference type="ChEBI" id="CHEBI:57919"/>
        <dbReference type="ChEBI" id="CHEBI:456216"/>
        <dbReference type="EC" id="2.7.1.148"/>
    </reaction>
</comment>
<keyword evidence="14" id="KW-1185">Reference proteome</keyword>
<feature type="binding site" evidence="10">
    <location>
        <begin position="97"/>
        <end position="107"/>
    </location>
    <ligand>
        <name>ATP</name>
        <dbReference type="ChEBI" id="CHEBI:30616"/>
    </ligand>
</feature>
<evidence type="ECO:0000256" key="9">
    <source>
        <dbReference type="ARBA" id="ARBA00032554"/>
    </source>
</evidence>
<dbReference type="GO" id="GO:0016114">
    <property type="term" value="P:terpenoid biosynthetic process"/>
    <property type="evidence" value="ECO:0007669"/>
    <property type="project" value="UniProtKB-UniRule"/>
</dbReference>
<reference evidence="14" key="1">
    <citation type="journal article" date="2011" name="J. Bacteriol.">
        <title>Genome sequences of eight morphologically diverse alphaproteobacteria.</title>
        <authorList>
            <consortium name="US DOE Joint Genome Institute"/>
            <person name="Brown P.J."/>
            <person name="Kysela D.T."/>
            <person name="Buechlein A."/>
            <person name="Hemmerich C."/>
            <person name="Brun Y.V."/>
        </authorList>
    </citation>
    <scope>NUCLEOTIDE SEQUENCE [LARGE SCALE GENOMIC DNA]</scope>
    <source>
        <strain evidence="14">ATCC 15264 / DSM 4735 / LMG 14903 / NBRC 16000 / CB 81</strain>
    </source>
</reference>
<dbReference type="InterPro" id="IPR004424">
    <property type="entry name" value="IspE"/>
</dbReference>
<feature type="active site" evidence="10">
    <location>
        <position position="11"/>
    </location>
</feature>
<dbReference type="InterPro" id="IPR036554">
    <property type="entry name" value="GHMP_kinase_C_sf"/>
</dbReference>
<proteinExistence type="inferred from homology"/>
<accession>D9QMS5</accession>
<evidence type="ECO:0000256" key="10">
    <source>
        <dbReference type="HAMAP-Rule" id="MF_00061"/>
    </source>
</evidence>
<dbReference type="GO" id="GO:0019288">
    <property type="term" value="P:isopentenyl diphosphate biosynthetic process, methylerythritol 4-phosphate pathway"/>
    <property type="evidence" value="ECO:0007669"/>
    <property type="project" value="UniProtKB-UniRule"/>
</dbReference>
<dbReference type="FunCoup" id="D9QMS5">
    <property type="interactions" value="277"/>
</dbReference>
<dbReference type="InterPro" id="IPR013750">
    <property type="entry name" value="GHMP_kinase_C_dom"/>
</dbReference>
<dbReference type="Gene3D" id="3.30.230.10">
    <property type="match status" value="1"/>
</dbReference>
<dbReference type="Proteomes" id="UP000002696">
    <property type="component" value="Chromosome"/>
</dbReference>
<evidence type="ECO:0000256" key="3">
    <source>
        <dbReference type="ARBA" id="ARBA00017473"/>
    </source>
</evidence>
<dbReference type="InterPro" id="IPR006204">
    <property type="entry name" value="GHMP_kinase_N_dom"/>
</dbReference>
<keyword evidence="4 10" id="KW-0808">Transferase</keyword>
<keyword evidence="8 10" id="KW-0414">Isoprene biosynthesis</keyword>
<dbReference type="Pfam" id="PF08544">
    <property type="entry name" value="GHMP_kinases_C"/>
    <property type="match status" value="1"/>
</dbReference>
<comment type="similarity">
    <text evidence="1 10">Belongs to the GHMP kinase family. IspE subfamily.</text>
</comment>
<dbReference type="STRING" id="633149.Bresu_2774"/>
<comment type="function">
    <text evidence="10">Catalyzes the phosphorylation of the position 2 hydroxy group of 4-diphosphocytidyl-2C-methyl-D-erythritol.</text>
</comment>
<evidence type="ECO:0000259" key="12">
    <source>
        <dbReference type="Pfam" id="PF08544"/>
    </source>
</evidence>
<dbReference type="HAMAP" id="MF_00061">
    <property type="entry name" value="IspE"/>
    <property type="match status" value="1"/>
</dbReference>
<evidence type="ECO:0000313" key="13">
    <source>
        <dbReference type="EMBL" id="ADL02081.1"/>
    </source>
</evidence>
<name>D9QMS5_BRESC</name>
<dbReference type="EC" id="2.7.1.148" evidence="2 10"/>
<evidence type="ECO:0000259" key="11">
    <source>
        <dbReference type="Pfam" id="PF00288"/>
    </source>
</evidence>
<organism evidence="13 14">
    <name type="scientific">Brevundimonas subvibrioides (strain ATCC 15264 / DSM 4735 / LMG 14903 / NBRC 16000 / CB 81)</name>
    <name type="common">Caulobacter subvibrioides</name>
    <dbReference type="NCBI Taxonomy" id="633149"/>
    <lineage>
        <taxon>Bacteria</taxon>
        <taxon>Pseudomonadati</taxon>
        <taxon>Pseudomonadota</taxon>
        <taxon>Alphaproteobacteria</taxon>
        <taxon>Caulobacterales</taxon>
        <taxon>Caulobacteraceae</taxon>
        <taxon>Brevundimonas</taxon>
    </lineage>
</organism>
<dbReference type="SUPFAM" id="SSF55060">
    <property type="entry name" value="GHMP Kinase, C-terminal domain"/>
    <property type="match status" value="1"/>
</dbReference>
<dbReference type="GO" id="GO:0050515">
    <property type="term" value="F:4-(cytidine 5'-diphospho)-2-C-methyl-D-erythritol kinase activity"/>
    <property type="evidence" value="ECO:0007669"/>
    <property type="project" value="UniProtKB-UniRule"/>
</dbReference>
<keyword evidence="7 10" id="KW-0067">ATP-binding</keyword>
<dbReference type="BioCyc" id="BSUB633149:G1GM8-2786-MONOMER"/>
<dbReference type="HOGENOM" id="CLU_053057_1_0_5"/>
<comment type="pathway">
    <text evidence="10">Isoprenoid biosynthesis; isopentenyl diphosphate biosynthesis via DXP pathway; isopentenyl diphosphate from 1-deoxy-D-xylulose 5-phosphate: step 3/6.</text>
</comment>
<dbReference type="Gene3D" id="3.30.70.890">
    <property type="entry name" value="GHMP kinase, C-terminal domain"/>
    <property type="match status" value="1"/>
</dbReference>